<dbReference type="PROSITE" id="PS51232">
    <property type="entry name" value="GBD_FH3"/>
    <property type="match status" value="1"/>
</dbReference>
<dbReference type="Gene3D" id="1.20.58.2220">
    <property type="entry name" value="Formin, FH2 domain"/>
    <property type="match status" value="1"/>
</dbReference>
<evidence type="ECO:0000256" key="6">
    <source>
        <dbReference type="SAM" id="Coils"/>
    </source>
</evidence>
<evidence type="ECO:0000256" key="7">
    <source>
        <dbReference type="SAM" id="MobiDB-lite"/>
    </source>
</evidence>
<dbReference type="EMBL" id="KB207169">
    <property type="protein sequence ID" value="ELP84078.1"/>
    <property type="molecule type" value="Genomic_DNA"/>
</dbReference>
<evidence type="ECO:0000259" key="8">
    <source>
        <dbReference type="PROSITE" id="PS50081"/>
    </source>
</evidence>
<dbReference type="Gene3D" id="3.30.60.20">
    <property type="match status" value="1"/>
</dbReference>
<dbReference type="PROSITE" id="PS51444">
    <property type="entry name" value="FH2"/>
    <property type="match status" value="1"/>
</dbReference>
<dbReference type="CDD" id="cd00029">
    <property type="entry name" value="C1"/>
    <property type="match status" value="1"/>
</dbReference>
<keyword evidence="4 6" id="KW-0175">Coiled coil</keyword>
<feature type="domain" description="Phorbol-ester/DAG-type" evidence="8">
    <location>
        <begin position="5"/>
        <end position="58"/>
    </location>
</feature>
<evidence type="ECO:0000256" key="5">
    <source>
        <dbReference type="ARBA" id="ARBA00023203"/>
    </source>
</evidence>
<dbReference type="SUPFAM" id="SSF101447">
    <property type="entry name" value="Formin homology 2 domain (FH2 domain)"/>
    <property type="match status" value="1"/>
</dbReference>
<dbReference type="OMA" id="IFEMEDM"/>
<organism evidence="11 12">
    <name type="scientific">Entamoeba invadens IP1</name>
    <dbReference type="NCBI Taxonomy" id="370355"/>
    <lineage>
        <taxon>Eukaryota</taxon>
        <taxon>Amoebozoa</taxon>
        <taxon>Evosea</taxon>
        <taxon>Archamoebae</taxon>
        <taxon>Mastigamoebida</taxon>
        <taxon>Entamoebidae</taxon>
        <taxon>Entamoeba</taxon>
    </lineage>
</organism>
<evidence type="ECO:0000313" key="11">
    <source>
        <dbReference type="EMBL" id="ELP84078.1"/>
    </source>
</evidence>
<dbReference type="SMART" id="SM01140">
    <property type="entry name" value="Drf_GBD"/>
    <property type="match status" value="1"/>
</dbReference>
<keyword evidence="12" id="KW-1185">Reference proteome</keyword>
<dbReference type="InterPro" id="IPR016024">
    <property type="entry name" value="ARM-type_fold"/>
</dbReference>
<evidence type="ECO:0000313" key="12">
    <source>
        <dbReference type="Proteomes" id="UP000014680"/>
    </source>
</evidence>
<dbReference type="InterPro" id="IPR002219">
    <property type="entry name" value="PKC_DAG/PE"/>
</dbReference>
<comment type="similarity">
    <text evidence="1">Belongs to the formin homology family. Diaphanous subfamily.</text>
</comment>
<dbReference type="Pfam" id="PF06367">
    <property type="entry name" value="Drf_FH3"/>
    <property type="match status" value="1"/>
</dbReference>
<dbReference type="GeneID" id="14883037"/>
<dbReference type="InterPro" id="IPR010472">
    <property type="entry name" value="FH3_dom"/>
</dbReference>
<dbReference type="Proteomes" id="UP000014680">
    <property type="component" value="Unassembled WGS sequence"/>
</dbReference>
<feature type="compositionally biased region" description="Pro residues" evidence="7">
    <location>
        <begin position="616"/>
        <end position="653"/>
    </location>
</feature>
<dbReference type="PANTHER" id="PTHR45691:SF6">
    <property type="entry name" value="PROTEIN DIAPHANOUS"/>
    <property type="match status" value="1"/>
</dbReference>
<dbReference type="GO" id="GO:0003779">
    <property type="term" value="F:actin binding"/>
    <property type="evidence" value="ECO:0007669"/>
    <property type="project" value="UniProtKB-KW"/>
</dbReference>
<dbReference type="OrthoDB" id="17758at2759"/>
<gene>
    <name evidence="11" type="ORF">EIN_212980</name>
</gene>
<evidence type="ECO:0000259" key="9">
    <source>
        <dbReference type="PROSITE" id="PS51232"/>
    </source>
</evidence>
<protein>
    <submittedName>
        <fullName evidence="11">Formin 2,3 and collagen domain containing protein, putative</fullName>
    </submittedName>
</protein>
<feature type="domain" description="GBD/FH3" evidence="9">
    <location>
        <begin position="66"/>
        <end position="449"/>
    </location>
</feature>
<dbReference type="InterPro" id="IPR042201">
    <property type="entry name" value="FH2_Formin_sf"/>
</dbReference>
<evidence type="ECO:0000256" key="3">
    <source>
        <dbReference type="ARBA" id="ARBA00022833"/>
    </source>
</evidence>
<dbReference type="SMART" id="SM01139">
    <property type="entry name" value="Drf_FH3"/>
    <property type="match status" value="1"/>
</dbReference>
<evidence type="ECO:0000256" key="4">
    <source>
        <dbReference type="ARBA" id="ARBA00023054"/>
    </source>
</evidence>
<keyword evidence="2" id="KW-0479">Metal-binding</keyword>
<evidence type="ECO:0000259" key="10">
    <source>
        <dbReference type="PROSITE" id="PS51444"/>
    </source>
</evidence>
<accession>A0A0A1TUY7</accession>
<dbReference type="InterPro" id="IPR011989">
    <property type="entry name" value="ARM-like"/>
</dbReference>
<proteinExistence type="inferred from homology"/>
<dbReference type="InterPro" id="IPR015425">
    <property type="entry name" value="FH2_Formin"/>
</dbReference>
<keyword evidence="3" id="KW-0862">Zinc</keyword>
<evidence type="ECO:0000256" key="2">
    <source>
        <dbReference type="ARBA" id="ARBA00022723"/>
    </source>
</evidence>
<dbReference type="GO" id="GO:0045010">
    <property type="term" value="P:actin nucleation"/>
    <property type="evidence" value="ECO:0007669"/>
    <property type="project" value="UniProtKB-ARBA"/>
</dbReference>
<feature type="coiled-coil region" evidence="6">
    <location>
        <begin position="1147"/>
        <end position="1181"/>
    </location>
</feature>
<dbReference type="GO" id="GO:0005884">
    <property type="term" value="C:actin filament"/>
    <property type="evidence" value="ECO:0007669"/>
    <property type="project" value="TreeGrafter"/>
</dbReference>
<feature type="domain" description="FH2" evidence="10">
    <location>
        <begin position="776"/>
        <end position="1176"/>
    </location>
</feature>
<dbReference type="VEuPathDB" id="AmoebaDB:EIN_212980"/>
<dbReference type="SUPFAM" id="SSF57889">
    <property type="entry name" value="Cysteine-rich domain"/>
    <property type="match status" value="1"/>
</dbReference>
<dbReference type="InterPro" id="IPR051412">
    <property type="entry name" value="Formin_Homology_Diaphanous_sf"/>
</dbReference>
<dbReference type="SMART" id="SM00498">
    <property type="entry name" value="FH2"/>
    <property type="match status" value="1"/>
</dbReference>
<dbReference type="GO" id="GO:0030041">
    <property type="term" value="P:actin filament polymerization"/>
    <property type="evidence" value="ECO:0007669"/>
    <property type="project" value="TreeGrafter"/>
</dbReference>
<dbReference type="Gene3D" id="1.25.10.10">
    <property type="entry name" value="Leucine-rich Repeat Variant"/>
    <property type="match status" value="1"/>
</dbReference>
<dbReference type="Pfam" id="PF06371">
    <property type="entry name" value="Drf_GBD"/>
    <property type="match status" value="1"/>
</dbReference>
<dbReference type="PANTHER" id="PTHR45691">
    <property type="entry name" value="PROTEIN DIAPHANOUS"/>
    <property type="match status" value="1"/>
</dbReference>
<feature type="coiled-coil region" evidence="6">
    <location>
        <begin position="894"/>
        <end position="921"/>
    </location>
</feature>
<feature type="coiled-coil region" evidence="6">
    <location>
        <begin position="513"/>
        <end position="560"/>
    </location>
</feature>
<dbReference type="PROSITE" id="PS50081">
    <property type="entry name" value="ZF_DAG_PE_2"/>
    <property type="match status" value="1"/>
</dbReference>
<dbReference type="GO" id="GO:0046872">
    <property type="term" value="F:metal ion binding"/>
    <property type="evidence" value="ECO:0007669"/>
    <property type="project" value="UniProtKB-KW"/>
</dbReference>
<keyword evidence="11" id="KW-0176">Collagen</keyword>
<evidence type="ECO:0000256" key="1">
    <source>
        <dbReference type="ARBA" id="ARBA00008214"/>
    </source>
</evidence>
<keyword evidence="5" id="KW-0009">Actin-binding</keyword>
<feature type="region of interest" description="Disordered" evidence="7">
    <location>
        <begin position="567"/>
        <end position="653"/>
    </location>
</feature>
<dbReference type="KEGG" id="eiv:EIN_212980"/>
<dbReference type="InterPro" id="IPR010473">
    <property type="entry name" value="GTPase-bd"/>
</dbReference>
<dbReference type="SUPFAM" id="SSF48371">
    <property type="entry name" value="ARM repeat"/>
    <property type="match status" value="1"/>
</dbReference>
<sequence>MDKVAHTFKETETATSDNVCVHCNKTIKKKQKVFVCTVCNIYIHKKCIDKFRKDPTSCRRPVKHEDEMPPDDVILKRFEELAKDMKLGDIKNIPIANQWKMVQEFDKKQRKDVYIQQNAAQKGNWKVAISEPKYLSEYLVDHCDIEVLKEMEIVTRSSAVSYLSTFVRVGGVTNLLKQYEKIINNKENTEQIIDEERAFCQVLRSVFSEQDASVALIESDNGIELIIRGLSSTRITPVHQYYLMLILALTSSMLQHPLQKEVYLGGDLAVINGFAKMVTDGYDTKQFESFFKVFCKSKDTMYRKAAMLMINNILDQPEYEQRVELRGYLLDLGIVDELNNLKKEAWSNSVKELMDYVDDFFENQEADKSEFATRFDDLNEKVNLNKTSNIEKYISERSSMFDCSDIVNNIYKEIIFSVKANKDAMNTAKKIMILTEVVRQINLQSGKVSNKNTDDGKLKADEIFDRMKLEWDKLTFSENVQGNYNTKKAELDSLITQSNILAEKLTGVEKEIADGEKNNLNQMQNVKKDEKKNDDIKNETKKINDEIEAIKKKIDEVKAQIAAKPKTVQVEKGAVEAPPPLAPPGGLAPPPGLAPPGGLAPPPGLAPPGGLEPPGGMLPPPGLAPPGGMLPPPGLEPPGGLMPPPGLAPPGGMMPPPGLAPPGGLMPPPGLAPPGGMMPPPGLAPPGGLMPPGMMPPPGLAPPGAPPGGLMPPGMLPPPGGLAPPGGMMPPGMMPPPGGLAPPGMMMPPGMMPPPGMGMPGMMGGFGAPQVLNGLVDKLPKPEGKVKNFMWQKINDKQLKGSVFEKMSTLGDMQKKLNLKSLNESFKVVEKVKVVEPEGGAKEPKKAGPICILDAKNNQTFTILLKGFKGKTPDEVCKAINSLDQTVFEESSTIKTMLKLLEDAKEEMGNVEEHIKEKGTDNLGTAELFSHAISSVTNVVLKLQSFQSKMELPVKLDEVGPNIVLVTKASSELLKSKKFVHLLEVMLLVGNFLNKGTAKGNVTGFKFDTLGKTLETKTGDNKKTLLHVMEGYAQEKLKEEVIGWNEELPDVPLAAKVPGAQFDSDIKNLEKMYKEIETAVSKIPDDGSPFIPVMKKFLEENRVKLDKVAKDYEEMNKEFVEAVSYMALDKNKPPPPEEFFSTLSKFMADWKRVGDDNQKEKEKLEKEAKKAAAKNAKKTTKKVALAAIPGEEKLGPKAAAFSSGLAKKSTKKKVVKKTMDI</sequence>
<reference evidence="11 12" key="1">
    <citation type="submission" date="2012-10" db="EMBL/GenBank/DDBJ databases">
        <authorList>
            <person name="Zafar N."/>
            <person name="Inman J."/>
            <person name="Hall N."/>
            <person name="Lorenzi H."/>
            <person name="Caler E."/>
        </authorList>
    </citation>
    <scope>NUCLEOTIDE SEQUENCE [LARGE SCALE GENOMIC DNA]</scope>
    <source>
        <strain evidence="11 12">IP1</strain>
    </source>
</reference>
<name>A0A0A1TUY7_ENTIV</name>
<dbReference type="InterPro" id="IPR014768">
    <property type="entry name" value="GBD/FH3_dom"/>
</dbReference>
<dbReference type="RefSeq" id="XP_004183424.1">
    <property type="nucleotide sequence ID" value="XM_004183376.1"/>
</dbReference>
<feature type="compositionally biased region" description="Pro residues" evidence="7">
    <location>
        <begin position="577"/>
        <end position="606"/>
    </location>
</feature>
<dbReference type="GO" id="GO:0031267">
    <property type="term" value="F:small GTPase binding"/>
    <property type="evidence" value="ECO:0007669"/>
    <property type="project" value="InterPro"/>
</dbReference>
<dbReference type="InterPro" id="IPR046349">
    <property type="entry name" value="C1-like_sf"/>
</dbReference>
<dbReference type="Pfam" id="PF02181">
    <property type="entry name" value="FH2"/>
    <property type="match status" value="1"/>
</dbReference>
<dbReference type="AlphaFoldDB" id="A0A0A1TUY7"/>